<sequence length="129" mass="14596">MPERARTRLAQEQDLEKGIPPKQHVTIDLPEPIYQRPSPKNPVLGSTPFQDPDLEGTDSFQFSTMNEAKKAPKKKRYIFGVPDNPLEDSELDNEWMRHIVSQSQKPSFLNESLSSAALLAVIILRDSPI</sequence>
<feature type="region of interest" description="Disordered" evidence="1">
    <location>
        <begin position="1"/>
        <end position="57"/>
    </location>
</feature>
<dbReference type="GeneID" id="43643711"/>
<organism evidence="2 3">
    <name type="scientific">Aspergillus pseudotamarii</name>
    <dbReference type="NCBI Taxonomy" id="132259"/>
    <lineage>
        <taxon>Eukaryota</taxon>
        <taxon>Fungi</taxon>
        <taxon>Dikarya</taxon>
        <taxon>Ascomycota</taxon>
        <taxon>Pezizomycotina</taxon>
        <taxon>Eurotiomycetes</taxon>
        <taxon>Eurotiomycetidae</taxon>
        <taxon>Eurotiales</taxon>
        <taxon>Aspergillaceae</taxon>
        <taxon>Aspergillus</taxon>
        <taxon>Aspergillus subgen. Circumdati</taxon>
    </lineage>
</organism>
<dbReference type="Proteomes" id="UP000325672">
    <property type="component" value="Unassembled WGS sequence"/>
</dbReference>
<dbReference type="RefSeq" id="XP_031915163.1">
    <property type="nucleotide sequence ID" value="XM_032059501.1"/>
</dbReference>
<reference evidence="2 3" key="1">
    <citation type="submission" date="2019-04" db="EMBL/GenBank/DDBJ databases">
        <title>Friends and foes A comparative genomics study of 23 Aspergillus species from section Flavi.</title>
        <authorList>
            <consortium name="DOE Joint Genome Institute"/>
            <person name="Kjaerbolling I."/>
            <person name="Vesth T."/>
            <person name="Frisvad J.C."/>
            <person name="Nybo J.L."/>
            <person name="Theobald S."/>
            <person name="Kildgaard S."/>
            <person name="Isbrandt T."/>
            <person name="Kuo A."/>
            <person name="Sato A."/>
            <person name="Lyhne E.K."/>
            <person name="Kogle M.E."/>
            <person name="Wiebenga A."/>
            <person name="Kun R.S."/>
            <person name="Lubbers R.J."/>
            <person name="Makela M.R."/>
            <person name="Barry K."/>
            <person name="Chovatia M."/>
            <person name="Clum A."/>
            <person name="Daum C."/>
            <person name="Haridas S."/>
            <person name="He G."/>
            <person name="LaButti K."/>
            <person name="Lipzen A."/>
            <person name="Mondo S."/>
            <person name="Riley R."/>
            <person name="Salamov A."/>
            <person name="Simmons B.A."/>
            <person name="Magnuson J.K."/>
            <person name="Henrissat B."/>
            <person name="Mortensen U.H."/>
            <person name="Larsen T.O."/>
            <person name="Devries R.P."/>
            <person name="Grigoriev I.V."/>
            <person name="Machida M."/>
            <person name="Baker S.E."/>
            <person name="Andersen M.R."/>
        </authorList>
    </citation>
    <scope>NUCLEOTIDE SEQUENCE [LARGE SCALE GENOMIC DNA]</scope>
    <source>
        <strain evidence="2 3">CBS 117625</strain>
    </source>
</reference>
<dbReference type="EMBL" id="ML743567">
    <property type="protein sequence ID" value="KAE8139100.1"/>
    <property type="molecule type" value="Genomic_DNA"/>
</dbReference>
<accession>A0A5N6SZD4</accession>
<name>A0A5N6SZD4_ASPPS</name>
<gene>
    <name evidence="2" type="ORF">BDV38DRAFT_281267</name>
</gene>
<feature type="compositionally biased region" description="Basic and acidic residues" evidence="1">
    <location>
        <begin position="1"/>
        <end position="19"/>
    </location>
</feature>
<evidence type="ECO:0000313" key="3">
    <source>
        <dbReference type="Proteomes" id="UP000325672"/>
    </source>
</evidence>
<keyword evidence="3" id="KW-1185">Reference proteome</keyword>
<dbReference type="OrthoDB" id="4506296at2759"/>
<protein>
    <submittedName>
        <fullName evidence="2">Uncharacterized protein</fullName>
    </submittedName>
</protein>
<proteinExistence type="predicted"/>
<evidence type="ECO:0000256" key="1">
    <source>
        <dbReference type="SAM" id="MobiDB-lite"/>
    </source>
</evidence>
<evidence type="ECO:0000313" key="2">
    <source>
        <dbReference type="EMBL" id="KAE8139100.1"/>
    </source>
</evidence>
<dbReference type="AlphaFoldDB" id="A0A5N6SZD4"/>